<feature type="transmembrane region" description="Helical" evidence="7">
    <location>
        <begin position="538"/>
        <end position="556"/>
    </location>
</feature>
<gene>
    <name evidence="9" type="primary">sdcS_3</name>
    <name evidence="9" type="ORF">Pan189_31880</name>
</gene>
<dbReference type="SUPFAM" id="SSF116726">
    <property type="entry name" value="TrkA C-terminal domain-like"/>
    <property type="match status" value="2"/>
</dbReference>
<keyword evidence="4" id="KW-0677">Repeat</keyword>
<dbReference type="Proteomes" id="UP000317318">
    <property type="component" value="Chromosome"/>
</dbReference>
<evidence type="ECO:0000256" key="6">
    <source>
        <dbReference type="ARBA" id="ARBA00023136"/>
    </source>
</evidence>
<organism evidence="9 10">
    <name type="scientific">Stratiformator vulcanicus</name>
    <dbReference type="NCBI Taxonomy" id="2527980"/>
    <lineage>
        <taxon>Bacteria</taxon>
        <taxon>Pseudomonadati</taxon>
        <taxon>Planctomycetota</taxon>
        <taxon>Planctomycetia</taxon>
        <taxon>Planctomycetales</taxon>
        <taxon>Planctomycetaceae</taxon>
        <taxon>Stratiformator</taxon>
    </lineage>
</organism>
<reference evidence="9 10" key="1">
    <citation type="submission" date="2019-02" db="EMBL/GenBank/DDBJ databases">
        <title>Deep-cultivation of Planctomycetes and their phenomic and genomic characterization uncovers novel biology.</title>
        <authorList>
            <person name="Wiegand S."/>
            <person name="Jogler M."/>
            <person name="Boedeker C."/>
            <person name="Pinto D."/>
            <person name="Vollmers J."/>
            <person name="Rivas-Marin E."/>
            <person name="Kohn T."/>
            <person name="Peeters S.H."/>
            <person name="Heuer A."/>
            <person name="Rast P."/>
            <person name="Oberbeckmann S."/>
            <person name="Bunk B."/>
            <person name="Jeske O."/>
            <person name="Meyerdierks A."/>
            <person name="Storesund J.E."/>
            <person name="Kallscheuer N."/>
            <person name="Luecker S."/>
            <person name="Lage O.M."/>
            <person name="Pohl T."/>
            <person name="Merkel B.J."/>
            <person name="Hornburger P."/>
            <person name="Mueller R.-W."/>
            <person name="Bruemmer F."/>
            <person name="Labrenz M."/>
            <person name="Spormann A.M."/>
            <person name="Op den Camp H."/>
            <person name="Overmann J."/>
            <person name="Amann R."/>
            <person name="Jetten M.S.M."/>
            <person name="Mascher T."/>
            <person name="Medema M.H."/>
            <person name="Devos D.P."/>
            <person name="Kaster A.-K."/>
            <person name="Ovreas L."/>
            <person name="Rohde M."/>
            <person name="Galperin M.Y."/>
            <person name="Jogler C."/>
        </authorList>
    </citation>
    <scope>NUCLEOTIDE SEQUENCE [LARGE SCALE GENOMIC DNA]</scope>
    <source>
        <strain evidence="9 10">Pan189</strain>
    </source>
</reference>
<dbReference type="PANTHER" id="PTHR43652">
    <property type="entry name" value="BASIC AMINO ACID ANTIPORTER YFCC-RELATED"/>
    <property type="match status" value="1"/>
</dbReference>
<feature type="domain" description="RCK C-terminal" evidence="8">
    <location>
        <begin position="304"/>
        <end position="390"/>
    </location>
</feature>
<feature type="domain" description="RCK C-terminal" evidence="8">
    <location>
        <begin position="214"/>
        <end position="299"/>
    </location>
</feature>
<feature type="transmembrane region" description="Helical" evidence="7">
    <location>
        <begin position="105"/>
        <end position="125"/>
    </location>
</feature>
<dbReference type="RefSeq" id="WP_145364866.1">
    <property type="nucleotide sequence ID" value="NZ_CP036268.1"/>
</dbReference>
<dbReference type="InterPro" id="IPR004680">
    <property type="entry name" value="Cit_transptr-like_dom"/>
</dbReference>
<feature type="transmembrane region" description="Helical" evidence="7">
    <location>
        <begin position="137"/>
        <end position="167"/>
    </location>
</feature>
<feature type="transmembrane region" description="Helical" evidence="7">
    <location>
        <begin position="187"/>
        <end position="204"/>
    </location>
</feature>
<keyword evidence="5 7" id="KW-1133">Transmembrane helix</keyword>
<dbReference type="PANTHER" id="PTHR43652:SF2">
    <property type="entry name" value="BASIC AMINO ACID ANTIPORTER YFCC-RELATED"/>
    <property type="match status" value="1"/>
</dbReference>
<dbReference type="EMBL" id="CP036268">
    <property type="protein sequence ID" value="QDT38789.1"/>
    <property type="molecule type" value="Genomic_DNA"/>
</dbReference>
<accession>A0A517R4H7</accession>
<evidence type="ECO:0000256" key="5">
    <source>
        <dbReference type="ARBA" id="ARBA00022989"/>
    </source>
</evidence>
<sequence length="598" mass="64062">MLPEAFHIPAVFVVLAAVVSALTFLRAAPDAVLTAGLTVLLACGVIAPKDALEEMANEGLIAVAALFVVAEGLKQTGGLSFIGQQWIGRPTSLIVAQLRILTPSAVMSAFLNNTPVVAMMMPIVADWARKNRISVTYLLMPLSFAAILGGLCTLIGTSTTLVVHGLLRDYERLNDLGTGAGLSMFEVAWVGFPATIFGLLYLLFAGQKILTERRPAITFGDDPREYTVEMTVEPGSPLVGKSIEEAGLRHLSQMYLSEIERGDRTLVAVAPTECLEANDRLVFVGIVDSVVDLRKIPGLVPATDQTFKLNAPTDKRVMVEAVVSNTCPFLRMSIREARFRSHYNAVVIAVARNGQRLRQKIGDIELLPGDTLLLEAPPGFLTSRRNSRDFFLVSEVEDSTPPRHDKAWLARLVMVAMVAVVTAGLLPMMTAALLAGGLLVVFRCCRIADARRSIDWSVLITMAAGLGLGAALDKTGGARVIAEVLIRAAGDNPWVVLAIVYFLTMIFTNLITAKAAAVLFFPIAMAGATGLGVSHKPFAIAVVVSAAATFATPIGYQTNLMVFGPGGYRFSDFLRLGGPLSLIVAAITLVLTPFIWPF</sequence>
<dbReference type="OrthoDB" id="9765532at2"/>
<name>A0A517R4H7_9PLAN</name>
<dbReference type="GO" id="GO:0006813">
    <property type="term" value="P:potassium ion transport"/>
    <property type="evidence" value="ECO:0007669"/>
    <property type="project" value="InterPro"/>
</dbReference>
<evidence type="ECO:0000256" key="4">
    <source>
        <dbReference type="ARBA" id="ARBA00022737"/>
    </source>
</evidence>
<protein>
    <submittedName>
        <fullName evidence="9">Sodium-dependent dicarboxylate transporter SdcS</fullName>
    </submittedName>
</protein>
<evidence type="ECO:0000256" key="3">
    <source>
        <dbReference type="ARBA" id="ARBA00022692"/>
    </source>
</evidence>
<dbReference type="Gene3D" id="3.30.70.1450">
    <property type="entry name" value="Regulator of K+ conductance, C-terminal domain"/>
    <property type="match status" value="2"/>
</dbReference>
<keyword evidence="2" id="KW-0813">Transport</keyword>
<feature type="transmembrane region" description="Helical" evidence="7">
    <location>
        <begin position="6"/>
        <end position="24"/>
    </location>
</feature>
<comment type="subcellular location">
    <subcellularLocation>
        <location evidence="1">Membrane</location>
        <topology evidence="1">Multi-pass membrane protein</topology>
    </subcellularLocation>
</comment>
<evidence type="ECO:0000313" key="9">
    <source>
        <dbReference type="EMBL" id="QDT38789.1"/>
    </source>
</evidence>
<dbReference type="InterPro" id="IPR051679">
    <property type="entry name" value="DASS-Related_Transporters"/>
</dbReference>
<dbReference type="Pfam" id="PF03600">
    <property type="entry name" value="CitMHS"/>
    <property type="match status" value="1"/>
</dbReference>
<evidence type="ECO:0000259" key="8">
    <source>
        <dbReference type="PROSITE" id="PS51202"/>
    </source>
</evidence>
<feature type="transmembrane region" description="Helical" evidence="7">
    <location>
        <begin position="412"/>
        <end position="442"/>
    </location>
</feature>
<dbReference type="GO" id="GO:0008324">
    <property type="term" value="F:monoatomic cation transmembrane transporter activity"/>
    <property type="evidence" value="ECO:0007669"/>
    <property type="project" value="InterPro"/>
</dbReference>
<proteinExistence type="predicted"/>
<feature type="transmembrane region" description="Helical" evidence="7">
    <location>
        <begin position="576"/>
        <end position="596"/>
    </location>
</feature>
<dbReference type="GO" id="GO:0005886">
    <property type="term" value="C:plasma membrane"/>
    <property type="evidence" value="ECO:0007669"/>
    <property type="project" value="TreeGrafter"/>
</dbReference>
<evidence type="ECO:0000256" key="7">
    <source>
        <dbReference type="SAM" id="Phobius"/>
    </source>
</evidence>
<dbReference type="PROSITE" id="PS51202">
    <property type="entry name" value="RCK_C"/>
    <property type="match status" value="2"/>
</dbReference>
<dbReference type="InterPro" id="IPR036721">
    <property type="entry name" value="RCK_C_sf"/>
</dbReference>
<dbReference type="InterPro" id="IPR006037">
    <property type="entry name" value="RCK_C"/>
</dbReference>
<feature type="transmembrane region" description="Helical" evidence="7">
    <location>
        <begin position="510"/>
        <end position="531"/>
    </location>
</feature>
<evidence type="ECO:0000313" key="10">
    <source>
        <dbReference type="Proteomes" id="UP000317318"/>
    </source>
</evidence>
<dbReference type="KEGG" id="svp:Pan189_31880"/>
<keyword evidence="6 7" id="KW-0472">Membrane</keyword>
<dbReference type="Pfam" id="PF02080">
    <property type="entry name" value="TrkA_C"/>
    <property type="match status" value="2"/>
</dbReference>
<keyword evidence="10" id="KW-1185">Reference proteome</keyword>
<dbReference type="AlphaFoldDB" id="A0A517R4H7"/>
<evidence type="ECO:0000256" key="2">
    <source>
        <dbReference type="ARBA" id="ARBA00022448"/>
    </source>
</evidence>
<evidence type="ECO:0000256" key="1">
    <source>
        <dbReference type="ARBA" id="ARBA00004141"/>
    </source>
</evidence>
<keyword evidence="3 7" id="KW-0812">Transmembrane</keyword>
<feature type="transmembrane region" description="Helical" evidence="7">
    <location>
        <begin position="31"/>
        <end position="48"/>
    </location>
</feature>